<organism evidence="1 2">
    <name type="scientific">Lindgomyces ingoldianus</name>
    <dbReference type="NCBI Taxonomy" id="673940"/>
    <lineage>
        <taxon>Eukaryota</taxon>
        <taxon>Fungi</taxon>
        <taxon>Dikarya</taxon>
        <taxon>Ascomycota</taxon>
        <taxon>Pezizomycotina</taxon>
        <taxon>Dothideomycetes</taxon>
        <taxon>Pleosporomycetidae</taxon>
        <taxon>Pleosporales</taxon>
        <taxon>Lindgomycetaceae</taxon>
        <taxon>Lindgomyces</taxon>
    </lineage>
</organism>
<protein>
    <submittedName>
        <fullName evidence="1">Uncharacterized protein</fullName>
    </submittedName>
</protein>
<keyword evidence="2" id="KW-1185">Reference proteome</keyword>
<evidence type="ECO:0000313" key="1">
    <source>
        <dbReference type="EMBL" id="KAF2464352.1"/>
    </source>
</evidence>
<dbReference type="Proteomes" id="UP000799755">
    <property type="component" value="Unassembled WGS sequence"/>
</dbReference>
<reference evidence="1" key="1">
    <citation type="journal article" date="2020" name="Stud. Mycol.">
        <title>101 Dothideomycetes genomes: a test case for predicting lifestyles and emergence of pathogens.</title>
        <authorList>
            <person name="Haridas S."/>
            <person name="Albert R."/>
            <person name="Binder M."/>
            <person name="Bloem J."/>
            <person name="Labutti K."/>
            <person name="Salamov A."/>
            <person name="Andreopoulos B."/>
            <person name="Baker S."/>
            <person name="Barry K."/>
            <person name="Bills G."/>
            <person name="Bluhm B."/>
            <person name="Cannon C."/>
            <person name="Castanera R."/>
            <person name="Culley D."/>
            <person name="Daum C."/>
            <person name="Ezra D."/>
            <person name="Gonzalez J."/>
            <person name="Henrissat B."/>
            <person name="Kuo A."/>
            <person name="Liang C."/>
            <person name="Lipzen A."/>
            <person name="Lutzoni F."/>
            <person name="Magnuson J."/>
            <person name="Mondo S."/>
            <person name="Nolan M."/>
            <person name="Ohm R."/>
            <person name="Pangilinan J."/>
            <person name="Park H.-J."/>
            <person name="Ramirez L."/>
            <person name="Alfaro M."/>
            <person name="Sun H."/>
            <person name="Tritt A."/>
            <person name="Yoshinaga Y."/>
            <person name="Zwiers L.-H."/>
            <person name="Turgeon B."/>
            <person name="Goodwin S."/>
            <person name="Spatafora J."/>
            <person name="Crous P."/>
            <person name="Grigoriev I."/>
        </authorList>
    </citation>
    <scope>NUCLEOTIDE SEQUENCE</scope>
    <source>
        <strain evidence="1">ATCC 200398</strain>
    </source>
</reference>
<comment type="caution">
    <text evidence="1">The sequence shown here is derived from an EMBL/GenBank/DDBJ whole genome shotgun (WGS) entry which is preliminary data.</text>
</comment>
<proteinExistence type="predicted"/>
<evidence type="ECO:0000313" key="2">
    <source>
        <dbReference type="Proteomes" id="UP000799755"/>
    </source>
</evidence>
<accession>A0ACB6QDA5</accession>
<name>A0ACB6QDA5_9PLEO</name>
<gene>
    <name evidence="1" type="ORF">BDR25DRAFT_361850</name>
</gene>
<sequence length="133" mass="13870">MKTVDATACAVVVMAGVESIRPGVHFHILISLLRATACSASVHPPHRFVGQSRRGHATAIAAPPSVSTIHLGATQPHADRSLQGMCGAVMATFSGLIWLRLSQGKIRSFLLLSCAFMPGIKAASESSIGPRGT</sequence>
<dbReference type="EMBL" id="MU003538">
    <property type="protein sequence ID" value="KAF2464352.1"/>
    <property type="molecule type" value="Genomic_DNA"/>
</dbReference>